<dbReference type="SUPFAM" id="SSF53335">
    <property type="entry name" value="S-adenosyl-L-methionine-dependent methyltransferases"/>
    <property type="match status" value="1"/>
</dbReference>
<evidence type="ECO:0000259" key="1">
    <source>
        <dbReference type="Pfam" id="PF13649"/>
    </source>
</evidence>
<gene>
    <name evidence="2" type="ORF">PA7_47530</name>
</gene>
<dbReference type="InterPro" id="IPR041698">
    <property type="entry name" value="Methyltransf_25"/>
</dbReference>
<dbReference type="InterPro" id="IPR029063">
    <property type="entry name" value="SAM-dependent_MTases_sf"/>
</dbReference>
<dbReference type="EMBL" id="BJVI01000110">
    <property type="protein sequence ID" value="GEL20916.1"/>
    <property type="molecule type" value="Genomic_DNA"/>
</dbReference>
<protein>
    <recommendedName>
        <fullName evidence="1">Methyltransferase domain-containing protein</fullName>
    </recommendedName>
</protein>
<dbReference type="OrthoDB" id="4571118at2"/>
<dbReference type="Proteomes" id="UP000321328">
    <property type="component" value="Unassembled WGS sequence"/>
</dbReference>
<dbReference type="Gene3D" id="3.40.50.150">
    <property type="entry name" value="Vaccinia Virus protein VP39"/>
    <property type="match status" value="1"/>
</dbReference>
<feature type="domain" description="Methyltransferase" evidence="1">
    <location>
        <begin position="25"/>
        <end position="121"/>
    </location>
</feature>
<sequence>MVERVPLRLRWAVDVLDPQPADRLLEIGCGNGVAAALVCARLHGGHLLAIDRSAVAVERAARRNAAHLAAGRLEIRQCALAAVDVPPGSLDAAFCVNVNLFWTRAAPAELDRLCSALAPGGALHILYDAAPTSGERVISAVVAALRDRHFDDVRVRDGGGHGMGVSARAGDSTFIGRIAADPTIRE</sequence>
<dbReference type="RefSeq" id="WP_051233385.1">
    <property type="nucleotide sequence ID" value="NZ_AUII01000032.1"/>
</dbReference>
<dbReference type="AlphaFoldDB" id="A0A511D812"/>
<evidence type="ECO:0000313" key="2">
    <source>
        <dbReference type="EMBL" id="GEL20916.1"/>
    </source>
</evidence>
<reference evidence="2 3" key="1">
    <citation type="submission" date="2019-07" db="EMBL/GenBank/DDBJ databases">
        <title>Whole genome shotgun sequence of Pseudonocardia asaccharolytica NBRC 16224.</title>
        <authorList>
            <person name="Hosoyama A."/>
            <person name="Uohara A."/>
            <person name="Ohji S."/>
            <person name="Ichikawa N."/>
        </authorList>
    </citation>
    <scope>NUCLEOTIDE SEQUENCE [LARGE SCALE GENOMIC DNA]</scope>
    <source>
        <strain evidence="2 3">NBRC 16224</strain>
    </source>
</reference>
<comment type="caution">
    <text evidence="2">The sequence shown here is derived from an EMBL/GenBank/DDBJ whole genome shotgun (WGS) entry which is preliminary data.</text>
</comment>
<name>A0A511D812_9PSEU</name>
<evidence type="ECO:0000313" key="3">
    <source>
        <dbReference type="Proteomes" id="UP000321328"/>
    </source>
</evidence>
<accession>A0A511D812</accession>
<organism evidence="2 3">
    <name type="scientific">Pseudonocardia asaccharolytica DSM 44247 = NBRC 16224</name>
    <dbReference type="NCBI Taxonomy" id="1123024"/>
    <lineage>
        <taxon>Bacteria</taxon>
        <taxon>Bacillati</taxon>
        <taxon>Actinomycetota</taxon>
        <taxon>Actinomycetes</taxon>
        <taxon>Pseudonocardiales</taxon>
        <taxon>Pseudonocardiaceae</taxon>
        <taxon>Pseudonocardia</taxon>
    </lineage>
</organism>
<proteinExistence type="predicted"/>
<dbReference type="STRING" id="1123024.GCA_000423625_04357"/>
<dbReference type="Pfam" id="PF13649">
    <property type="entry name" value="Methyltransf_25"/>
    <property type="match status" value="1"/>
</dbReference>
<dbReference type="CDD" id="cd02440">
    <property type="entry name" value="AdoMet_MTases"/>
    <property type="match status" value="1"/>
</dbReference>
<keyword evidence="3" id="KW-1185">Reference proteome</keyword>